<feature type="region of interest" description="Disordered" evidence="10">
    <location>
        <begin position="1"/>
        <end position="80"/>
    </location>
</feature>
<keyword evidence="5 8" id="KW-0687">Ribonucleoprotein</keyword>
<dbReference type="SUPFAM" id="SSF53137">
    <property type="entry name" value="Translational machinery components"/>
    <property type="match status" value="1"/>
</dbReference>
<dbReference type="GO" id="GO:0005840">
    <property type="term" value="C:ribosome"/>
    <property type="evidence" value="ECO:0007669"/>
    <property type="project" value="UniProtKB-KW"/>
</dbReference>
<comment type="function">
    <text evidence="7 8">Located on the platform of the 30S subunit, it bridges several disparate RNA helices of the 16S rRNA. Forms part of the Shine-Dalgarno cleft in the 70S ribosome.</text>
</comment>
<feature type="compositionally biased region" description="Basic and acidic residues" evidence="10">
    <location>
        <begin position="22"/>
        <end position="34"/>
    </location>
</feature>
<dbReference type="EMBL" id="JAAKYA010000079">
    <property type="protein sequence ID" value="NGO40078.1"/>
    <property type="molecule type" value="Genomic_DNA"/>
</dbReference>
<evidence type="ECO:0000256" key="7">
    <source>
        <dbReference type="ARBA" id="ARBA00058053"/>
    </source>
</evidence>
<dbReference type="AlphaFoldDB" id="A0A6M1RJ31"/>
<evidence type="ECO:0000256" key="8">
    <source>
        <dbReference type="HAMAP-Rule" id="MF_01310"/>
    </source>
</evidence>
<evidence type="ECO:0000256" key="9">
    <source>
        <dbReference type="RuleBase" id="RU003629"/>
    </source>
</evidence>
<evidence type="ECO:0000256" key="2">
    <source>
        <dbReference type="ARBA" id="ARBA00022730"/>
    </source>
</evidence>
<proteinExistence type="inferred from homology"/>
<reference evidence="11 12" key="1">
    <citation type="submission" date="2020-02" db="EMBL/GenBank/DDBJ databases">
        <title>Draft genome sequence of Limisphaera ngatamarikiensis NGM72.4T, a thermophilic Verrucomicrobia grouped in subdivision 3.</title>
        <authorList>
            <person name="Carere C.R."/>
            <person name="Steen J."/>
            <person name="Hugenholtz P."/>
            <person name="Stott M.B."/>
        </authorList>
    </citation>
    <scope>NUCLEOTIDE SEQUENCE [LARGE SCALE GENOMIC DNA]</scope>
    <source>
        <strain evidence="11 12">NGM72.4</strain>
    </source>
</reference>
<feature type="compositionally biased region" description="Low complexity" evidence="10">
    <location>
        <begin position="63"/>
        <end position="78"/>
    </location>
</feature>
<dbReference type="Gene3D" id="3.30.420.80">
    <property type="entry name" value="Ribosomal protein S11"/>
    <property type="match status" value="1"/>
</dbReference>
<dbReference type="PANTHER" id="PTHR11759">
    <property type="entry name" value="40S RIBOSOMAL PROTEIN S14/30S RIBOSOMAL PROTEIN S11"/>
    <property type="match status" value="1"/>
</dbReference>
<keyword evidence="4 8" id="KW-0689">Ribosomal protein</keyword>
<evidence type="ECO:0000256" key="10">
    <source>
        <dbReference type="SAM" id="MobiDB-lite"/>
    </source>
</evidence>
<gene>
    <name evidence="8 11" type="primary">rpsK</name>
    <name evidence="11" type="ORF">G4L39_11845</name>
</gene>
<evidence type="ECO:0000313" key="12">
    <source>
        <dbReference type="Proteomes" id="UP000477311"/>
    </source>
</evidence>
<dbReference type="PROSITE" id="PS00054">
    <property type="entry name" value="RIBOSOMAL_S11"/>
    <property type="match status" value="1"/>
</dbReference>
<protein>
    <recommendedName>
        <fullName evidence="6 8">Small ribosomal subunit protein uS11</fullName>
    </recommendedName>
</protein>
<dbReference type="InterPro" id="IPR001971">
    <property type="entry name" value="Ribosomal_uS11"/>
</dbReference>
<dbReference type="FunFam" id="3.30.420.80:FF:000001">
    <property type="entry name" value="30S ribosomal protein S11"/>
    <property type="match status" value="1"/>
</dbReference>
<dbReference type="HAMAP" id="MF_01310">
    <property type="entry name" value="Ribosomal_uS11"/>
    <property type="match status" value="1"/>
</dbReference>
<sequence>MAEANPTAPAPESKPQSAAAESKQEKADKAEKPAKAAKPKASKAAKETKDTKEKESKARAEAEAPAGPTAGTAPTAEELLGDELAPKKIIKAKGSKNITTGIANILATFNNTIVTITDMQGNVIGWSSAGRVGFKGSRKSTAYAAQLVAQDAARRAMAHGMREVEVRVKGPGSGREAAIRALQAIGLEITVIKDVTPVPHNGCRPRKKRRV</sequence>
<comment type="similarity">
    <text evidence="1 8 9">Belongs to the universal ribosomal protein uS11 family.</text>
</comment>
<dbReference type="InterPro" id="IPR018102">
    <property type="entry name" value="Ribosomal_uS11_CS"/>
</dbReference>
<keyword evidence="3 8" id="KW-0694">RNA-binding</keyword>
<dbReference type="NCBIfam" id="NF003698">
    <property type="entry name" value="PRK05309.1"/>
    <property type="match status" value="1"/>
</dbReference>
<dbReference type="InterPro" id="IPR019981">
    <property type="entry name" value="Ribosomal_uS11_bac-type"/>
</dbReference>
<dbReference type="RefSeq" id="WP_165108393.1">
    <property type="nucleotide sequence ID" value="NZ_JAAKYA010000079.1"/>
</dbReference>
<evidence type="ECO:0000256" key="6">
    <source>
        <dbReference type="ARBA" id="ARBA00035160"/>
    </source>
</evidence>
<feature type="compositionally biased region" description="Basic and acidic residues" evidence="10">
    <location>
        <begin position="44"/>
        <end position="62"/>
    </location>
</feature>
<evidence type="ECO:0000256" key="4">
    <source>
        <dbReference type="ARBA" id="ARBA00022980"/>
    </source>
</evidence>
<dbReference type="GO" id="GO:0003735">
    <property type="term" value="F:structural constituent of ribosome"/>
    <property type="evidence" value="ECO:0007669"/>
    <property type="project" value="InterPro"/>
</dbReference>
<dbReference type="InterPro" id="IPR036967">
    <property type="entry name" value="Ribosomal_uS11_sf"/>
</dbReference>
<dbReference type="GO" id="GO:0006412">
    <property type="term" value="P:translation"/>
    <property type="evidence" value="ECO:0007669"/>
    <property type="project" value="UniProtKB-UniRule"/>
</dbReference>
<comment type="subunit">
    <text evidence="8">Part of the 30S ribosomal subunit. Interacts with proteins S7 and S18. Binds to IF-3.</text>
</comment>
<dbReference type="NCBIfam" id="TIGR03632">
    <property type="entry name" value="uS11_bact"/>
    <property type="match status" value="1"/>
</dbReference>
<keyword evidence="12" id="KW-1185">Reference proteome</keyword>
<name>A0A6M1RJ31_9BACT</name>
<keyword evidence="2 8" id="KW-0699">rRNA-binding</keyword>
<accession>A0A6M1RJ31</accession>
<comment type="caution">
    <text evidence="11">The sequence shown here is derived from an EMBL/GenBank/DDBJ whole genome shotgun (WGS) entry which is preliminary data.</text>
</comment>
<organism evidence="11 12">
    <name type="scientific">Limisphaera ngatamarikiensis</name>
    <dbReference type="NCBI Taxonomy" id="1324935"/>
    <lineage>
        <taxon>Bacteria</taxon>
        <taxon>Pseudomonadati</taxon>
        <taxon>Verrucomicrobiota</taxon>
        <taxon>Verrucomicrobiia</taxon>
        <taxon>Limisphaerales</taxon>
        <taxon>Limisphaeraceae</taxon>
        <taxon>Limisphaera</taxon>
    </lineage>
</organism>
<dbReference type="GO" id="GO:0019843">
    <property type="term" value="F:rRNA binding"/>
    <property type="evidence" value="ECO:0007669"/>
    <property type="project" value="UniProtKB-UniRule"/>
</dbReference>
<evidence type="ECO:0000256" key="5">
    <source>
        <dbReference type="ARBA" id="ARBA00023274"/>
    </source>
</evidence>
<evidence type="ECO:0000256" key="1">
    <source>
        <dbReference type="ARBA" id="ARBA00006194"/>
    </source>
</evidence>
<dbReference type="Pfam" id="PF00411">
    <property type="entry name" value="Ribosomal_S11"/>
    <property type="match status" value="1"/>
</dbReference>
<evidence type="ECO:0000256" key="3">
    <source>
        <dbReference type="ARBA" id="ARBA00022884"/>
    </source>
</evidence>
<evidence type="ECO:0000313" key="11">
    <source>
        <dbReference type="EMBL" id="NGO40078.1"/>
    </source>
</evidence>
<dbReference type="GO" id="GO:1990904">
    <property type="term" value="C:ribonucleoprotein complex"/>
    <property type="evidence" value="ECO:0007669"/>
    <property type="project" value="UniProtKB-KW"/>
</dbReference>
<dbReference type="Proteomes" id="UP000477311">
    <property type="component" value="Unassembled WGS sequence"/>
</dbReference>